<feature type="chain" id="PRO_5043314892" evidence="4">
    <location>
        <begin position="21"/>
        <end position="201"/>
    </location>
</feature>
<evidence type="ECO:0000313" key="6">
    <source>
        <dbReference type="Proteomes" id="UP001314205"/>
    </source>
</evidence>
<evidence type="ECO:0000256" key="3">
    <source>
        <dbReference type="RuleBase" id="RU004378"/>
    </source>
</evidence>
<evidence type="ECO:0000256" key="2">
    <source>
        <dbReference type="ARBA" id="ARBA00022737"/>
    </source>
</evidence>
<reference evidence="5 6" key="1">
    <citation type="submission" date="2023-11" db="EMBL/GenBank/DDBJ databases">
        <authorList>
            <person name="Hedman E."/>
            <person name="Englund M."/>
            <person name="Stromberg M."/>
            <person name="Nyberg Akerstrom W."/>
            <person name="Nylinder S."/>
            <person name="Jareborg N."/>
            <person name="Kallberg Y."/>
            <person name="Kronander E."/>
        </authorList>
    </citation>
    <scope>NUCLEOTIDE SEQUENCE [LARGE SCALE GENOMIC DNA]</scope>
</reference>
<dbReference type="GO" id="GO:0007304">
    <property type="term" value="P:chorion-containing eggshell formation"/>
    <property type="evidence" value="ECO:0007669"/>
    <property type="project" value="InterPro"/>
</dbReference>
<dbReference type="AlphaFoldDB" id="A0AAV1LCI6"/>
<protein>
    <submittedName>
        <fullName evidence="5">Uncharacterized protein</fullName>
    </submittedName>
</protein>
<keyword evidence="6" id="KW-1185">Reference proteome</keyword>
<keyword evidence="2" id="KW-0677">Repeat</keyword>
<dbReference type="EMBL" id="CAVLGL010000088">
    <property type="protein sequence ID" value="CAK1593186.1"/>
    <property type="molecule type" value="Genomic_DNA"/>
</dbReference>
<feature type="signal peptide" evidence="4">
    <location>
        <begin position="1"/>
        <end position="20"/>
    </location>
</feature>
<dbReference type="Proteomes" id="UP001314205">
    <property type="component" value="Unassembled WGS sequence"/>
</dbReference>
<keyword evidence="4" id="KW-0732">Signal</keyword>
<evidence type="ECO:0000313" key="5">
    <source>
        <dbReference type="EMBL" id="CAK1593186.1"/>
    </source>
</evidence>
<gene>
    <name evidence="5" type="ORF">PARMNEM_LOCUS13010</name>
</gene>
<accession>A0AAV1LCI6</accession>
<dbReference type="GO" id="GO:0005213">
    <property type="term" value="F:structural constituent of egg chorion"/>
    <property type="evidence" value="ECO:0007669"/>
    <property type="project" value="InterPro"/>
</dbReference>
<proteinExistence type="inferred from homology"/>
<evidence type="ECO:0000256" key="1">
    <source>
        <dbReference type="ARBA" id="ARBA00005906"/>
    </source>
</evidence>
<dbReference type="Pfam" id="PF01723">
    <property type="entry name" value="Chorion_1"/>
    <property type="match status" value="1"/>
</dbReference>
<evidence type="ECO:0000256" key="4">
    <source>
        <dbReference type="SAM" id="SignalP"/>
    </source>
</evidence>
<organism evidence="5 6">
    <name type="scientific">Parnassius mnemosyne</name>
    <name type="common">clouded apollo</name>
    <dbReference type="NCBI Taxonomy" id="213953"/>
    <lineage>
        <taxon>Eukaryota</taxon>
        <taxon>Metazoa</taxon>
        <taxon>Ecdysozoa</taxon>
        <taxon>Arthropoda</taxon>
        <taxon>Hexapoda</taxon>
        <taxon>Insecta</taxon>
        <taxon>Pterygota</taxon>
        <taxon>Neoptera</taxon>
        <taxon>Endopterygota</taxon>
        <taxon>Lepidoptera</taxon>
        <taxon>Glossata</taxon>
        <taxon>Ditrysia</taxon>
        <taxon>Papilionoidea</taxon>
        <taxon>Papilionidae</taxon>
        <taxon>Parnassiinae</taxon>
        <taxon>Parnassini</taxon>
        <taxon>Parnassius</taxon>
        <taxon>Driopa</taxon>
    </lineage>
</organism>
<dbReference type="GO" id="GO:0042600">
    <property type="term" value="C:egg chorion"/>
    <property type="evidence" value="ECO:0007669"/>
    <property type="project" value="InterPro"/>
</dbReference>
<comment type="caution">
    <text evidence="5">The sequence shown here is derived from an EMBL/GenBank/DDBJ whole genome shotgun (WGS) entry which is preliminary data.</text>
</comment>
<dbReference type="InterPro" id="IPR002635">
    <property type="entry name" value="Chorion"/>
</dbReference>
<sequence length="201" mass="19657">MSRAVLILCAQMALIQVIAGQCPGNGLNSNLITPGLVAGEGMGWGGPGYGYAGQFGAPYAPAPLIASEWTPLGPATVPSSNGGGFIVKSSSPIPPIGVSVVSDNEYTGPLAVNGQLPFLGTLGLEGAITSSGSGAVSYGCGNGNVGIVSENILPKAADIGYGNGLSPGFGLGPGFAGPNYAFGPGNFALNSLNKCEGVQGA</sequence>
<comment type="similarity">
    <text evidence="1 3">Belongs to the chorion protein family.</text>
</comment>
<name>A0AAV1LCI6_9NEOP</name>